<comment type="function">
    <text evidence="5">An accessory protein needed during the final step in the assembly of 30S ribosomal subunit, possibly for assembly of the head region. Essential for efficient processing of 16S rRNA. May be needed both before and after RbfA during the maturation of 16S rRNA. It has affinity for free ribosomal 30S subunits but not for 70S ribosomes.</text>
</comment>
<dbReference type="Proteomes" id="UP000035760">
    <property type="component" value="Unassembled WGS sequence"/>
</dbReference>
<keyword evidence="1 5" id="KW-0963">Cytoplasm</keyword>
<feature type="domain" description="RimM N-terminal" evidence="6">
    <location>
        <begin position="7"/>
        <end position="87"/>
    </location>
</feature>
<proteinExistence type="inferred from homology"/>
<evidence type="ECO:0000256" key="1">
    <source>
        <dbReference type="ARBA" id="ARBA00022490"/>
    </source>
</evidence>
<dbReference type="InterPro" id="IPR011961">
    <property type="entry name" value="RimM"/>
</dbReference>
<dbReference type="GO" id="GO:0005737">
    <property type="term" value="C:cytoplasm"/>
    <property type="evidence" value="ECO:0007669"/>
    <property type="project" value="UniProtKB-SubCell"/>
</dbReference>
<organism evidence="8 9">
    <name type="scientific">Candidatus Competibacter denitrificans Run_A_D11</name>
    <dbReference type="NCBI Taxonomy" id="1400863"/>
    <lineage>
        <taxon>Bacteria</taxon>
        <taxon>Pseudomonadati</taxon>
        <taxon>Pseudomonadota</taxon>
        <taxon>Gammaproteobacteria</taxon>
        <taxon>Candidatus Competibacteraceae</taxon>
        <taxon>Candidatus Competibacter</taxon>
    </lineage>
</organism>
<dbReference type="EMBL" id="CBTJ020000032">
    <property type="protein sequence ID" value="CDI02173.1"/>
    <property type="molecule type" value="Genomic_DNA"/>
</dbReference>
<evidence type="ECO:0000256" key="3">
    <source>
        <dbReference type="ARBA" id="ARBA00022552"/>
    </source>
</evidence>
<evidence type="ECO:0000313" key="8">
    <source>
        <dbReference type="EMBL" id="CDI02173.1"/>
    </source>
</evidence>
<dbReference type="Pfam" id="PF01782">
    <property type="entry name" value="RimM"/>
    <property type="match status" value="1"/>
</dbReference>
<dbReference type="Gene3D" id="2.40.30.60">
    <property type="entry name" value="RimM"/>
    <property type="match status" value="1"/>
</dbReference>
<dbReference type="AlphaFoldDB" id="W6MCR9"/>
<dbReference type="GO" id="GO:0042274">
    <property type="term" value="P:ribosomal small subunit biogenesis"/>
    <property type="evidence" value="ECO:0007669"/>
    <property type="project" value="UniProtKB-UniRule"/>
</dbReference>
<comment type="subunit">
    <text evidence="5">Binds ribosomal protein uS19.</text>
</comment>
<dbReference type="InterPro" id="IPR009000">
    <property type="entry name" value="Transl_B-barrel_sf"/>
</dbReference>
<protein>
    <recommendedName>
        <fullName evidence="5">Ribosome maturation factor RimM</fullName>
    </recommendedName>
</protein>
<dbReference type="GO" id="GO:0005840">
    <property type="term" value="C:ribosome"/>
    <property type="evidence" value="ECO:0007669"/>
    <property type="project" value="InterPro"/>
</dbReference>
<comment type="caution">
    <text evidence="8">The sequence shown here is derived from an EMBL/GenBank/DDBJ whole genome shotgun (WGS) entry which is preliminary data.</text>
</comment>
<dbReference type="InterPro" id="IPR002676">
    <property type="entry name" value="RimM_N"/>
</dbReference>
<evidence type="ECO:0000256" key="5">
    <source>
        <dbReference type="HAMAP-Rule" id="MF_00014"/>
    </source>
</evidence>
<dbReference type="HAMAP" id="MF_00014">
    <property type="entry name" value="Ribosome_mat_RimM"/>
    <property type="match status" value="1"/>
</dbReference>
<dbReference type="RefSeq" id="WP_048672052.1">
    <property type="nucleotide sequence ID" value="NZ_CBTJ020000032.1"/>
</dbReference>
<feature type="domain" description="Ribosome maturation factor RimM PRC barrel" evidence="7">
    <location>
        <begin position="99"/>
        <end position="164"/>
    </location>
</feature>
<dbReference type="SUPFAM" id="SSF50447">
    <property type="entry name" value="Translation proteins"/>
    <property type="match status" value="1"/>
</dbReference>
<dbReference type="STRING" id="1400863.BN873_260029"/>
<dbReference type="GO" id="GO:0043022">
    <property type="term" value="F:ribosome binding"/>
    <property type="evidence" value="ECO:0007669"/>
    <property type="project" value="InterPro"/>
</dbReference>
<keyword evidence="9" id="KW-1185">Reference proteome</keyword>
<dbReference type="InterPro" id="IPR011033">
    <property type="entry name" value="PRC_barrel-like_sf"/>
</dbReference>
<dbReference type="PANTHER" id="PTHR33692:SF1">
    <property type="entry name" value="RIBOSOME MATURATION FACTOR RIMM"/>
    <property type="match status" value="1"/>
</dbReference>
<reference evidence="8" key="2">
    <citation type="submission" date="2014-03" db="EMBL/GenBank/DDBJ databases">
        <title>Candidatus Competibacter-lineage genomes retrieved from metagenomes reveal functional metabolic diversity.</title>
        <authorList>
            <person name="McIlroy S.J."/>
            <person name="Albertsen M."/>
            <person name="Andresen E.K."/>
            <person name="Saunders A.M."/>
            <person name="Kristiansen R."/>
            <person name="Stokholm-Bjerregaard M."/>
            <person name="Nielsen K.L."/>
            <person name="Nielsen P.H."/>
        </authorList>
    </citation>
    <scope>NUCLEOTIDE SEQUENCE</scope>
    <source>
        <strain evidence="8">Run_A_D11</strain>
    </source>
</reference>
<keyword evidence="4 5" id="KW-0143">Chaperone</keyword>
<dbReference type="Pfam" id="PF24986">
    <property type="entry name" value="PRC_RimM"/>
    <property type="match status" value="1"/>
</dbReference>
<dbReference type="GO" id="GO:0006364">
    <property type="term" value="P:rRNA processing"/>
    <property type="evidence" value="ECO:0007669"/>
    <property type="project" value="UniProtKB-UniRule"/>
</dbReference>
<evidence type="ECO:0000259" key="7">
    <source>
        <dbReference type="Pfam" id="PF24986"/>
    </source>
</evidence>
<dbReference type="InterPro" id="IPR056792">
    <property type="entry name" value="PRC_RimM"/>
</dbReference>
<reference evidence="8" key="1">
    <citation type="submission" date="2013-07" db="EMBL/GenBank/DDBJ databases">
        <authorList>
            <person name="McIlroy S."/>
        </authorList>
    </citation>
    <scope>NUCLEOTIDE SEQUENCE [LARGE SCALE GENOMIC DNA]</scope>
    <source>
        <strain evidence="8">Run_A_D11</strain>
    </source>
</reference>
<comment type="subcellular location">
    <subcellularLocation>
        <location evidence="5">Cytoplasm</location>
    </subcellularLocation>
</comment>
<dbReference type="Gene3D" id="2.30.30.240">
    <property type="entry name" value="PRC-barrel domain"/>
    <property type="match status" value="1"/>
</dbReference>
<gene>
    <name evidence="5 8" type="primary">rimM</name>
    <name evidence="8" type="ORF">BN873_260029</name>
</gene>
<sequence>MSDWVILGRISGLFGVQGWVRVFSETQPRAGITRYHPLFLRQQGEWQPFQVEASRAHGEGVVLKFAGYDDRDQAATLIQSEIAVRRAQLTPPKPGEYYWVDLEGLRVATMDGIDLGTIKYLFATGANDVMVVQGERERLIPFVRDRVVVEIDFAQRLLRVDWDPDF</sequence>
<dbReference type="OrthoDB" id="9783509at2"/>
<evidence type="ECO:0000259" key="6">
    <source>
        <dbReference type="Pfam" id="PF01782"/>
    </source>
</evidence>
<accession>W6MCR9</accession>
<keyword evidence="2 5" id="KW-0690">Ribosome biogenesis</keyword>
<evidence type="ECO:0000256" key="2">
    <source>
        <dbReference type="ARBA" id="ARBA00022517"/>
    </source>
</evidence>
<dbReference type="SUPFAM" id="SSF50346">
    <property type="entry name" value="PRC-barrel domain"/>
    <property type="match status" value="1"/>
</dbReference>
<dbReference type="NCBIfam" id="TIGR02273">
    <property type="entry name" value="16S_RimM"/>
    <property type="match status" value="1"/>
</dbReference>
<name>W6MCR9_9GAMM</name>
<dbReference type="InterPro" id="IPR036976">
    <property type="entry name" value="RimM_N_sf"/>
</dbReference>
<evidence type="ECO:0000313" key="9">
    <source>
        <dbReference type="Proteomes" id="UP000035760"/>
    </source>
</evidence>
<evidence type="ECO:0000256" key="4">
    <source>
        <dbReference type="ARBA" id="ARBA00023186"/>
    </source>
</evidence>
<keyword evidence="3 5" id="KW-0698">rRNA processing</keyword>
<comment type="similarity">
    <text evidence="5">Belongs to the RimM family.</text>
</comment>
<comment type="domain">
    <text evidence="5">The PRC barrel domain binds ribosomal protein uS19.</text>
</comment>
<dbReference type="PANTHER" id="PTHR33692">
    <property type="entry name" value="RIBOSOME MATURATION FACTOR RIMM"/>
    <property type="match status" value="1"/>
</dbReference>